<dbReference type="SFLD" id="SFLDS00005">
    <property type="entry name" value="Isoprenoid_Synthase_Type_I"/>
    <property type="match status" value="1"/>
</dbReference>
<evidence type="ECO:0000256" key="1">
    <source>
        <dbReference type="ARBA" id="ARBA00022723"/>
    </source>
</evidence>
<keyword evidence="5" id="KW-1185">Reference proteome</keyword>
<dbReference type="GO" id="GO:0046872">
    <property type="term" value="F:metal ion binding"/>
    <property type="evidence" value="ECO:0007669"/>
    <property type="project" value="UniProtKB-KW"/>
</dbReference>
<evidence type="ECO:0000256" key="2">
    <source>
        <dbReference type="ARBA" id="ARBA00022842"/>
    </source>
</evidence>
<dbReference type="GO" id="GO:0008299">
    <property type="term" value="P:isoprenoid biosynthetic process"/>
    <property type="evidence" value="ECO:0007669"/>
    <property type="project" value="InterPro"/>
</dbReference>
<name>A0A3M2LAL1_9ACTN</name>
<dbReference type="SUPFAM" id="SSF48576">
    <property type="entry name" value="Terpenoid synthases"/>
    <property type="match status" value="1"/>
</dbReference>
<dbReference type="PROSITE" id="PS00723">
    <property type="entry name" value="POLYPRENYL_SYNTHASE_1"/>
    <property type="match status" value="1"/>
</dbReference>
<evidence type="ECO:0000313" key="5">
    <source>
        <dbReference type="Proteomes" id="UP000278673"/>
    </source>
</evidence>
<comment type="similarity">
    <text evidence="3">Belongs to the FPP/GGPP synthase family.</text>
</comment>
<keyword evidence="3" id="KW-0808">Transferase</keyword>
<keyword evidence="2" id="KW-0460">Magnesium</keyword>
<dbReference type="SFLD" id="SFLDG01017">
    <property type="entry name" value="Polyprenyl_Transferase_Like"/>
    <property type="match status" value="1"/>
</dbReference>
<dbReference type="RefSeq" id="WP_122399055.1">
    <property type="nucleotide sequence ID" value="NZ_RFFJ01000171.1"/>
</dbReference>
<dbReference type="Gene3D" id="1.10.600.10">
    <property type="entry name" value="Farnesyl Diphosphate Synthase"/>
    <property type="match status" value="1"/>
</dbReference>
<dbReference type="Proteomes" id="UP000278673">
    <property type="component" value="Unassembled WGS sequence"/>
</dbReference>
<dbReference type="PANTHER" id="PTHR12001">
    <property type="entry name" value="GERANYLGERANYL PYROPHOSPHATE SYNTHASE"/>
    <property type="match status" value="1"/>
</dbReference>
<dbReference type="PROSITE" id="PS00444">
    <property type="entry name" value="POLYPRENYL_SYNTHASE_2"/>
    <property type="match status" value="1"/>
</dbReference>
<gene>
    <name evidence="4" type="ORF">EBN88_23425</name>
</gene>
<keyword evidence="1" id="KW-0479">Metal-binding</keyword>
<evidence type="ECO:0000313" key="4">
    <source>
        <dbReference type="EMBL" id="RMI34632.1"/>
    </source>
</evidence>
<dbReference type="EMBL" id="RFFJ01000171">
    <property type="protein sequence ID" value="RMI34632.1"/>
    <property type="molecule type" value="Genomic_DNA"/>
</dbReference>
<organism evidence="4 5">
    <name type="scientific">Streptomyces triticirhizae</name>
    <dbReference type="NCBI Taxonomy" id="2483353"/>
    <lineage>
        <taxon>Bacteria</taxon>
        <taxon>Bacillati</taxon>
        <taxon>Actinomycetota</taxon>
        <taxon>Actinomycetes</taxon>
        <taxon>Kitasatosporales</taxon>
        <taxon>Streptomycetaceae</taxon>
        <taxon>Streptomyces</taxon>
    </lineage>
</organism>
<dbReference type="AlphaFoldDB" id="A0A3M2LAL1"/>
<dbReference type="PANTHER" id="PTHR12001:SF86">
    <property type="entry name" value="GERANYLGERANYL DIPHOSPHATE SYNTHASE"/>
    <property type="match status" value="1"/>
</dbReference>
<dbReference type="Pfam" id="PF00348">
    <property type="entry name" value="polyprenyl_synt"/>
    <property type="match status" value="1"/>
</dbReference>
<dbReference type="CDD" id="cd00685">
    <property type="entry name" value="Trans_IPPS_HT"/>
    <property type="match status" value="1"/>
</dbReference>
<dbReference type="InterPro" id="IPR000092">
    <property type="entry name" value="Polyprenyl_synt"/>
</dbReference>
<dbReference type="InterPro" id="IPR033749">
    <property type="entry name" value="Polyprenyl_synt_CS"/>
</dbReference>
<accession>A0A3M2LAL1</accession>
<protein>
    <submittedName>
        <fullName evidence="4">Polyprenyl synthetase family protein</fullName>
    </submittedName>
</protein>
<reference evidence="4 5" key="1">
    <citation type="submission" date="2018-10" db="EMBL/GenBank/DDBJ databases">
        <title>Isolation, diversity and antifungal activity of actinobacteria from wheat.</title>
        <authorList>
            <person name="Han C."/>
        </authorList>
    </citation>
    <scope>NUCLEOTIDE SEQUENCE [LARGE SCALE GENOMIC DNA]</scope>
    <source>
        <strain evidence="4 5">NEAU-YY642</strain>
    </source>
</reference>
<dbReference type="GO" id="GO:0004659">
    <property type="term" value="F:prenyltransferase activity"/>
    <property type="evidence" value="ECO:0007669"/>
    <property type="project" value="InterPro"/>
</dbReference>
<evidence type="ECO:0000256" key="3">
    <source>
        <dbReference type="RuleBase" id="RU004466"/>
    </source>
</evidence>
<dbReference type="InterPro" id="IPR008949">
    <property type="entry name" value="Isoprenoid_synthase_dom_sf"/>
</dbReference>
<proteinExistence type="inferred from homology"/>
<comment type="caution">
    <text evidence="4">The sequence shown here is derived from an EMBL/GenBank/DDBJ whole genome shotgun (WGS) entry which is preliminary data.</text>
</comment>
<sequence length="356" mass="37625">MTTVPDTQDDRTTARRALHEARALLDPELRAWVRRLPPPVARVASYHFGWTDSAGRPDAAPAGKALRPALVFASAEAVGGRAEEALTPAVAVELTHNFSLLHDDILDGDTTRRHRATAWVVFGSSAALLAGDALLNQAIRVLAEPDAPAHALTGVRWLSEATNQLIEGEQADLHFEERSRVSLDECLLMAERKTAALLACACALGALWGGGDERSVDALRRFGHHLGMAFQLTDDLLGIWGDPEVTGKPAGADLASRKKSLPVVAALDSGTPAARRLAELYADDDTEREGGGDGGVAVATLAELVTEAGGRAWAERAAADQLAGARAALADLNAAQGTEAVDRLATLALMVCHRDR</sequence>